<accession>A0A915EJX9</accession>
<sequence>MYFHLLNEKEKPEKNPSASEKAIYKQVFLAESVDDTTIATTSRTPSQTQPLNFLDIWAIDCLNFYPMRKWREFSVRYPLQCWVTTGCIWLTGQLVFATHEFGCVYFILSLFLLMLLNLGVRKEGEASAYSVFNPNCERLLGQMTGEHFERDVLRRRNVNDE</sequence>
<keyword evidence="1" id="KW-0812">Transmembrane</keyword>
<keyword evidence="3" id="KW-1185">Reference proteome</keyword>
<dbReference type="PANTHER" id="PTHR13527">
    <property type="entry name" value="SAYSVFN DOMAIN-CONTAINING PROTEIN 1"/>
    <property type="match status" value="1"/>
</dbReference>
<evidence type="ECO:0000259" key="2">
    <source>
        <dbReference type="Pfam" id="PF10260"/>
    </source>
</evidence>
<proteinExistence type="predicted"/>
<dbReference type="InterPro" id="IPR019387">
    <property type="entry name" value="SAYSvFN_dom"/>
</dbReference>
<protein>
    <submittedName>
        <fullName evidence="4">SAYSvFN domain-containing protein</fullName>
    </submittedName>
</protein>
<feature type="transmembrane region" description="Helical" evidence="1">
    <location>
        <begin position="102"/>
        <end position="120"/>
    </location>
</feature>
<dbReference type="PANTHER" id="PTHR13527:SF0">
    <property type="entry name" value="SAYSVFN DOMAIN-CONTAINING PROTEIN 1"/>
    <property type="match status" value="1"/>
</dbReference>
<organism evidence="3 4">
    <name type="scientific">Ditylenchus dipsaci</name>
    <dbReference type="NCBI Taxonomy" id="166011"/>
    <lineage>
        <taxon>Eukaryota</taxon>
        <taxon>Metazoa</taxon>
        <taxon>Ecdysozoa</taxon>
        <taxon>Nematoda</taxon>
        <taxon>Chromadorea</taxon>
        <taxon>Rhabditida</taxon>
        <taxon>Tylenchina</taxon>
        <taxon>Tylenchomorpha</taxon>
        <taxon>Sphaerularioidea</taxon>
        <taxon>Anguinidae</taxon>
        <taxon>Anguininae</taxon>
        <taxon>Ditylenchus</taxon>
    </lineage>
</organism>
<dbReference type="Pfam" id="PF10260">
    <property type="entry name" value="SAYSvFN"/>
    <property type="match status" value="1"/>
</dbReference>
<dbReference type="AlphaFoldDB" id="A0A915EJX9"/>
<keyword evidence="1" id="KW-1133">Transmembrane helix</keyword>
<dbReference type="InterPro" id="IPR039159">
    <property type="entry name" value="SAYSD1"/>
</dbReference>
<feature type="transmembrane region" description="Helical" evidence="1">
    <location>
        <begin position="77"/>
        <end position="96"/>
    </location>
</feature>
<keyword evidence="1" id="KW-0472">Membrane</keyword>
<name>A0A915EJX9_9BILA</name>
<reference evidence="4" key="1">
    <citation type="submission" date="2022-11" db="UniProtKB">
        <authorList>
            <consortium name="WormBaseParasite"/>
        </authorList>
    </citation>
    <scope>IDENTIFICATION</scope>
</reference>
<evidence type="ECO:0000313" key="3">
    <source>
        <dbReference type="Proteomes" id="UP000887574"/>
    </source>
</evidence>
<feature type="domain" description="SAYSvFN" evidence="2">
    <location>
        <begin position="87"/>
        <end position="151"/>
    </location>
</feature>
<dbReference type="WBParaSite" id="jg7528">
    <property type="protein sequence ID" value="jg7528"/>
    <property type="gene ID" value="jg7528"/>
</dbReference>
<evidence type="ECO:0000313" key="4">
    <source>
        <dbReference type="WBParaSite" id="jg7528"/>
    </source>
</evidence>
<evidence type="ECO:0000256" key="1">
    <source>
        <dbReference type="SAM" id="Phobius"/>
    </source>
</evidence>
<dbReference type="Proteomes" id="UP000887574">
    <property type="component" value="Unplaced"/>
</dbReference>